<proteinExistence type="predicted"/>
<dbReference type="EMBL" id="JAQQXT010000001">
    <property type="protein sequence ID" value="MDC8770173.1"/>
    <property type="molecule type" value="Genomic_DNA"/>
</dbReference>
<dbReference type="RefSeq" id="WP_273598651.1">
    <property type="nucleotide sequence ID" value="NZ_JAQQXT010000001.1"/>
</dbReference>
<dbReference type="InterPro" id="IPR021295">
    <property type="entry name" value="DUF2867"/>
</dbReference>
<reference evidence="1 2" key="1">
    <citation type="submission" date="2022-10" db="EMBL/GenBank/DDBJ databases">
        <title>Paucibacter sp. hw1 Genome sequencing.</title>
        <authorList>
            <person name="Park S."/>
        </authorList>
    </citation>
    <scope>NUCLEOTIDE SEQUENCE [LARGE SCALE GENOMIC DNA]</scope>
    <source>
        <strain evidence="2">hw1</strain>
    </source>
</reference>
<organism evidence="1 2">
    <name type="scientific">Roseateles albus</name>
    <dbReference type="NCBI Taxonomy" id="2987525"/>
    <lineage>
        <taxon>Bacteria</taxon>
        <taxon>Pseudomonadati</taxon>
        <taxon>Pseudomonadota</taxon>
        <taxon>Betaproteobacteria</taxon>
        <taxon>Burkholderiales</taxon>
        <taxon>Sphaerotilaceae</taxon>
        <taxon>Roseateles</taxon>
    </lineage>
</organism>
<keyword evidence="2" id="KW-1185">Reference proteome</keyword>
<accession>A0ABT5K8A1</accession>
<gene>
    <name evidence="1" type="ORF">PRZ03_01225</name>
</gene>
<sequence length="169" mass="18769">MSMVALCPLPAGSRILRAEPGADFSDSYRFASIEPEASVLAQFLALSARTPAWMDFLMALRNQAVRWVGLKNLGAMAVGDPHKLASSYLPGDRVGIFTLQFADFNEVILEDRDKHLHVQVSLFRLGQDELQISTVVHIHNRLGRVYMSVVGPVHGLIVPMMLRRLGHVH</sequence>
<dbReference type="Pfam" id="PF11066">
    <property type="entry name" value="DUF2867"/>
    <property type="match status" value="1"/>
</dbReference>
<name>A0ABT5K8A1_9BURK</name>
<protein>
    <submittedName>
        <fullName evidence="1">DUF2867 domain-containing protein</fullName>
    </submittedName>
</protein>
<evidence type="ECO:0000313" key="2">
    <source>
        <dbReference type="Proteomes" id="UP001221189"/>
    </source>
</evidence>
<comment type="caution">
    <text evidence="1">The sequence shown here is derived from an EMBL/GenBank/DDBJ whole genome shotgun (WGS) entry which is preliminary data.</text>
</comment>
<evidence type="ECO:0000313" key="1">
    <source>
        <dbReference type="EMBL" id="MDC8770173.1"/>
    </source>
</evidence>
<dbReference type="Proteomes" id="UP001221189">
    <property type="component" value="Unassembled WGS sequence"/>
</dbReference>